<feature type="compositionally biased region" description="Pro residues" evidence="18">
    <location>
        <begin position="22"/>
        <end position="34"/>
    </location>
</feature>
<comment type="cofactor">
    <cofactor evidence="15 17">
        <name>Mg(2+)</name>
        <dbReference type="ChEBI" id="CHEBI:18420"/>
    </cofactor>
    <cofactor evidence="15 17">
        <name>Mn(2+)</name>
        <dbReference type="ChEBI" id="CHEBI:29035"/>
    </cofactor>
    <text evidence="15 17">Probably binds two magnesium or manganese ions per subunit.</text>
</comment>
<evidence type="ECO:0000256" key="5">
    <source>
        <dbReference type="ARBA" id="ARBA00022723"/>
    </source>
</evidence>
<dbReference type="GO" id="GO:0044029">
    <property type="term" value="P:positive regulation of gene expression via chromosomal CpG island demethylation"/>
    <property type="evidence" value="ECO:0007669"/>
    <property type="project" value="Ensembl"/>
</dbReference>
<evidence type="ECO:0000256" key="10">
    <source>
        <dbReference type="ARBA" id="ARBA00022842"/>
    </source>
</evidence>
<dbReference type="PROSITE" id="PS00728">
    <property type="entry name" value="AP_NUCLEASE_F1_3"/>
    <property type="match status" value="1"/>
</dbReference>
<keyword evidence="9" id="KW-0269">Exonuclease</keyword>
<feature type="binding site" evidence="15">
    <location>
        <position position="324"/>
    </location>
    <ligand>
        <name>Mg(2+)</name>
        <dbReference type="ChEBI" id="CHEBI:18420"/>
        <label>1</label>
    </ligand>
</feature>
<dbReference type="InterPro" id="IPR004808">
    <property type="entry name" value="AP_endonuc_1"/>
</dbReference>
<dbReference type="GO" id="GO:0052720">
    <property type="term" value="F:class II DNA-(apurinic or apyrimidinic site) endonuclease activity"/>
    <property type="evidence" value="ECO:0007669"/>
    <property type="project" value="Ensembl"/>
</dbReference>
<dbReference type="InterPro" id="IPR005135">
    <property type="entry name" value="Endo/exonuclease/phosphatase"/>
</dbReference>
<keyword evidence="10 15" id="KW-0460">Magnesium</keyword>
<feature type="region of interest" description="Disordered" evidence="18">
    <location>
        <begin position="1"/>
        <end position="74"/>
    </location>
</feature>
<dbReference type="GO" id="GO:0016491">
    <property type="term" value="F:oxidoreductase activity"/>
    <property type="evidence" value="ECO:0007669"/>
    <property type="project" value="Ensembl"/>
</dbReference>
<dbReference type="GO" id="GO:0140431">
    <property type="term" value="F:DNA-(abasic site) binding"/>
    <property type="evidence" value="ECO:0007669"/>
    <property type="project" value="Ensembl"/>
</dbReference>
<dbReference type="GO" id="GO:0097698">
    <property type="term" value="P:telomere maintenance via base-excision repair"/>
    <property type="evidence" value="ECO:0007669"/>
    <property type="project" value="Ensembl"/>
</dbReference>
<dbReference type="Pfam" id="PF03372">
    <property type="entry name" value="Exo_endo_phos"/>
    <property type="match status" value="1"/>
</dbReference>
<dbReference type="AlphaFoldDB" id="A0A6I8P8A1"/>
<feature type="binding site" evidence="15">
    <location>
        <position position="227"/>
    </location>
    <ligand>
        <name>Mg(2+)</name>
        <dbReference type="ChEBI" id="CHEBI:18420"/>
        <label>1</label>
    </ligand>
</feature>
<evidence type="ECO:0000256" key="14">
    <source>
        <dbReference type="PIRSR" id="PIRSR604808-1"/>
    </source>
</evidence>
<evidence type="ECO:0000256" key="16">
    <source>
        <dbReference type="PIRSR" id="PIRSR604808-3"/>
    </source>
</evidence>
<feature type="site" description="Transition state stabilizer" evidence="16">
    <location>
        <position position="227"/>
    </location>
</feature>
<dbReference type="GO" id="GO:0003906">
    <property type="term" value="F:DNA-(apurinic or apyrimidinic site) endonuclease activity"/>
    <property type="evidence" value="ECO:0000318"/>
    <property type="project" value="GO_Central"/>
</dbReference>
<feature type="binding site" evidence="15">
    <location>
        <position position="225"/>
    </location>
    <ligand>
        <name>Mg(2+)</name>
        <dbReference type="ChEBI" id="CHEBI:18420"/>
        <label>1</label>
    </ligand>
</feature>
<evidence type="ECO:0000256" key="3">
    <source>
        <dbReference type="ARBA" id="ARBA00007092"/>
    </source>
</evidence>
<keyword evidence="11" id="KW-0233">DNA recombination</keyword>
<dbReference type="GO" id="GO:0003713">
    <property type="term" value="F:transcription coactivator activity"/>
    <property type="evidence" value="ECO:0007669"/>
    <property type="project" value="Ensembl"/>
</dbReference>
<dbReference type="GO" id="GO:0045454">
    <property type="term" value="P:cell redox homeostasis"/>
    <property type="evidence" value="ECO:0007669"/>
    <property type="project" value="Ensembl"/>
</dbReference>
<keyword evidence="12 17" id="KW-0234">DNA repair</keyword>
<feature type="domain" description="Endonuclease/exonuclease/phosphatase" evidence="19">
    <location>
        <begin position="80"/>
        <end position="324"/>
    </location>
</feature>
<dbReference type="GO" id="GO:0005813">
    <property type="term" value="C:centrosome"/>
    <property type="evidence" value="ECO:0007669"/>
    <property type="project" value="Ensembl"/>
</dbReference>
<dbReference type="GeneTree" id="ENSGT00530000063540"/>
<dbReference type="PROSITE" id="PS00726">
    <property type="entry name" value="AP_NUCLEASE_F1_1"/>
    <property type="match status" value="1"/>
</dbReference>
<feature type="binding site" evidence="15">
    <location>
        <position position="323"/>
    </location>
    <ligand>
        <name>Mg(2+)</name>
        <dbReference type="ChEBI" id="CHEBI:18420"/>
        <label>1</label>
    </ligand>
</feature>
<feature type="compositionally biased region" description="Basic and acidic residues" evidence="18">
    <location>
        <begin position="43"/>
        <end position="53"/>
    </location>
</feature>
<dbReference type="PANTHER" id="PTHR22748">
    <property type="entry name" value="AP ENDONUCLEASE"/>
    <property type="match status" value="1"/>
</dbReference>
<dbReference type="GO" id="GO:0006310">
    <property type="term" value="P:DNA recombination"/>
    <property type="evidence" value="ECO:0007669"/>
    <property type="project" value="UniProtKB-KW"/>
</dbReference>
<organism evidence="20 21">
    <name type="scientific">Ornithorhynchus anatinus</name>
    <name type="common">Duckbill platypus</name>
    <dbReference type="NCBI Taxonomy" id="9258"/>
    <lineage>
        <taxon>Eukaryota</taxon>
        <taxon>Metazoa</taxon>
        <taxon>Chordata</taxon>
        <taxon>Craniata</taxon>
        <taxon>Vertebrata</taxon>
        <taxon>Euteleostomi</taxon>
        <taxon>Mammalia</taxon>
        <taxon>Monotremata</taxon>
        <taxon>Ornithorhynchidae</taxon>
        <taxon>Ornithorhynchus</taxon>
    </lineage>
</organism>
<evidence type="ECO:0000256" key="18">
    <source>
        <dbReference type="SAM" id="MobiDB-lite"/>
    </source>
</evidence>
<dbReference type="GO" id="GO:0006284">
    <property type="term" value="P:base-excision repair"/>
    <property type="evidence" value="ECO:0000318"/>
    <property type="project" value="GO_Central"/>
</dbReference>
<evidence type="ECO:0000256" key="9">
    <source>
        <dbReference type="ARBA" id="ARBA00022839"/>
    </source>
</evidence>
<dbReference type="Proteomes" id="UP000002279">
    <property type="component" value="Unplaced"/>
</dbReference>
<dbReference type="InterPro" id="IPR020847">
    <property type="entry name" value="AP_endonuclease_F1_BS"/>
</dbReference>
<dbReference type="GO" id="GO:0045944">
    <property type="term" value="P:positive regulation of transcription by RNA polymerase II"/>
    <property type="evidence" value="ECO:0007669"/>
    <property type="project" value="Ensembl"/>
</dbReference>
<feature type="binding site" evidence="15">
    <location>
        <position position="111"/>
    </location>
    <ligand>
        <name>Mg(2+)</name>
        <dbReference type="ChEBI" id="CHEBI:18420"/>
        <label>1</label>
    </ligand>
</feature>
<dbReference type="Bgee" id="ENSOANG00000038884">
    <property type="expression patterns" value="Expressed in heart and 7 other cell types or tissues"/>
</dbReference>
<evidence type="ECO:0000256" key="8">
    <source>
        <dbReference type="ARBA" id="ARBA00022801"/>
    </source>
</evidence>
<dbReference type="GO" id="GO:0005739">
    <property type="term" value="C:mitochondrion"/>
    <property type="evidence" value="ECO:0007669"/>
    <property type="project" value="UniProtKB-SubCell"/>
</dbReference>
<comment type="similarity">
    <text evidence="3 17">Belongs to the DNA repair enzymes AP/ExoA family.</text>
</comment>
<gene>
    <name evidence="20" type="primary">APEX1</name>
</gene>
<keyword evidence="17" id="KW-0496">Mitochondrion</keyword>
<keyword evidence="13 17" id="KW-0539">Nucleus</keyword>
<evidence type="ECO:0000313" key="20">
    <source>
        <dbReference type="Ensembl" id="ENSOANP00000049014.1"/>
    </source>
</evidence>
<evidence type="ECO:0000256" key="6">
    <source>
        <dbReference type="ARBA" id="ARBA00022759"/>
    </source>
</evidence>
<dbReference type="GO" id="GO:0048471">
    <property type="term" value="C:perinuclear region of cytoplasm"/>
    <property type="evidence" value="ECO:0007669"/>
    <property type="project" value="Ensembl"/>
</dbReference>
<feature type="site" description="Interaction with DNA substrate" evidence="16">
    <location>
        <position position="324"/>
    </location>
</feature>
<keyword evidence="17" id="KW-0238">DNA-binding</keyword>
<comment type="function">
    <text evidence="17">Initiates repair of AP sites in DNA by catalyzing hydrolytic incision of the phosphodiester backbone immediately adjacent to the damage, generating a single-strand break with 5'-deoxyribose phosphate and 3'-hydroxyl ends.</text>
</comment>
<reference evidence="20" key="1">
    <citation type="submission" date="2025-08" db="UniProtKB">
        <authorList>
            <consortium name="Ensembl"/>
        </authorList>
    </citation>
    <scope>IDENTIFICATION</scope>
    <source>
        <strain evidence="20">Glennie</strain>
    </source>
</reference>
<dbReference type="GO" id="GO:0008081">
    <property type="term" value="F:phosphoric diester hydrolase activity"/>
    <property type="evidence" value="ECO:0000318"/>
    <property type="project" value="GO_Central"/>
</dbReference>
<evidence type="ECO:0000256" key="4">
    <source>
        <dbReference type="ARBA" id="ARBA00022722"/>
    </source>
</evidence>
<dbReference type="PROSITE" id="PS00727">
    <property type="entry name" value="AP_NUCLEASE_F1_2"/>
    <property type="match status" value="1"/>
</dbReference>
<dbReference type="EC" id="3.1.11.2" evidence="17"/>
<dbReference type="FunCoup" id="A0A6I8P8A1">
    <property type="interactions" value="2005"/>
</dbReference>
<dbReference type="EC" id="3.1.21.-" evidence="17"/>
<keyword evidence="17" id="KW-0963">Cytoplasm</keyword>
<feature type="active site" description="Proton acceptor" evidence="14">
    <location>
        <position position="324"/>
    </location>
</feature>
<dbReference type="NCBIfam" id="TIGR00633">
    <property type="entry name" value="xth"/>
    <property type="match status" value="1"/>
</dbReference>
<comment type="subcellular location">
    <subcellularLocation>
        <location evidence="17">Nucleus</location>
    </subcellularLocation>
    <subcellularLocation>
        <location evidence="17">Cytoplasm</location>
    </subcellularLocation>
    <subcellularLocation>
        <location evidence="17">Mitochondrion</location>
    </subcellularLocation>
</comment>
<keyword evidence="5 15" id="KW-0479">Metal-binding</keyword>
<sequence>QIPTLLRGSGEGRGPGWRVWGPPSPEDPVPPPTEPKAKKGKKGAKEPKEKAATSEDAGLYEDPPDRRSSSSGQPATLKICSWNVDGLRAWVKKKGLDWVREEAPDILCLQETKCAESKLPPELKDLSDFPHRYWAAPADKEGYSGVGLLSRRRPLSVSYGIGEEEHDQEGRVIVAEFEAFVLVTVYVPNSGRGLVRLDYRQRWDQAFRRFLQAQAARKPLVLCGDLNVAHEEIDLRNPKGNKKNAGFTPQERQGFGELLGTVDLADSFRHLYPAAAYAYTFWTYMMNARSKNVGWRLDYFLLSRALLPSLCDSKIRSAALGSDHCPITLYLAL</sequence>
<comment type="cofactor">
    <cofactor evidence="2">
        <name>Mn(2+)</name>
        <dbReference type="ChEBI" id="CHEBI:29035"/>
    </cofactor>
</comment>
<dbReference type="SUPFAM" id="SSF56219">
    <property type="entry name" value="DNase I-like"/>
    <property type="match status" value="1"/>
</dbReference>
<keyword evidence="6 17" id="KW-0255">Endonuclease</keyword>
<evidence type="ECO:0000256" key="7">
    <source>
        <dbReference type="ARBA" id="ARBA00022763"/>
    </source>
</evidence>
<feature type="binding site" evidence="15">
    <location>
        <position position="83"/>
    </location>
    <ligand>
        <name>Mg(2+)</name>
        <dbReference type="ChEBI" id="CHEBI:18420"/>
        <label>1</label>
    </ligand>
</feature>
<dbReference type="GO" id="GO:0005730">
    <property type="term" value="C:nucleolus"/>
    <property type="evidence" value="ECO:0007669"/>
    <property type="project" value="Ensembl"/>
</dbReference>
<evidence type="ECO:0000256" key="2">
    <source>
        <dbReference type="ARBA" id="ARBA00001936"/>
    </source>
</evidence>
<dbReference type="GO" id="GO:0016607">
    <property type="term" value="C:nuclear speck"/>
    <property type="evidence" value="ECO:0007669"/>
    <property type="project" value="Ensembl"/>
</dbReference>
<dbReference type="GO" id="GO:0005634">
    <property type="term" value="C:nucleus"/>
    <property type="evidence" value="ECO:0000318"/>
    <property type="project" value="GO_Central"/>
</dbReference>
<dbReference type="OMA" id="WWSYRGR"/>
<reference evidence="20" key="2">
    <citation type="submission" date="2025-09" db="UniProtKB">
        <authorList>
            <consortium name="Ensembl"/>
        </authorList>
    </citation>
    <scope>IDENTIFICATION</scope>
    <source>
        <strain evidence="20">Glennie</strain>
    </source>
</reference>
<keyword evidence="21" id="KW-1185">Reference proteome</keyword>
<evidence type="ECO:0000256" key="11">
    <source>
        <dbReference type="ARBA" id="ARBA00023172"/>
    </source>
</evidence>
<accession>A0A6I8P8A1</accession>
<evidence type="ECO:0000256" key="12">
    <source>
        <dbReference type="ARBA" id="ARBA00023204"/>
    </source>
</evidence>
<dbReference type="GO" id="GO:0008311">
    <property type="term" value="F:double-stranded DNA 3'-5' DNA exonuclease activity"/>
    <property type="evidence" value="ECO:0000318"/>
    <property type="project" value="GO_Central"/>
</dbReference>
<dbReference type="Ensembl" id="ENSOANT00000057846.1">
    <property type="protein sequence ID" value="ENSOANP00000049014.1"/>
    <property type="gene ID" value="ENSOANG00000038884.1"/>
</dbReference>
<evidence type="ECO:0000256" key="13">
    <source>
        <dbReference type="ARBA" id="ARBA00023242"/>
    </source>
</evidence>
<dbReference type="PROSITE" id="PS51435">
    <property type="entry name" value="AP_NUCLEASE_F1_4"/>
    <property type="match status" value="1"/>
</dbReference>
<dbReference type="GO" id="GO:0090580">
    <property type="term" value="F:phosphodiesterase activity, acting on 3'-phosphoglycolate-terminated DNA strands"/>
    <property type="evidence" value="ECO:0007669"/>
    <property type="project" value="Ensembl"/>
</dbReference>
<dbReference type="InterPro" id="IPR036691">
    <property type="entry name" value="Endo/exonu/phosph_ase_sf"/>
</dbReference>
<keyword evidence="4 17" id="KW-0540">Nuclease</keyword>
<dbReference type="InterPro" id="IPR020848">
    <property type="entry name" value="AP_endonuclease_F1_CS"/>
</dbReference>
<evidence type="ECO:0000259" key="19">
    <source>
        <dbReference type="Pfam" id="PF03372"/>
    </source>
</evidence>
<feature type="active site" evidence="14">
    <location>
        <position position="186"/>
    </location>
</feature>
<evidence type="ECO:0000313" key="21">
    <source>
        <dbReference type="Proteomes" id="UP000002279"/>
    </source>
</evidence>
<name>A0A6I8P8A1_ORNAN</name>
<keyword evidence="15" id="KW-0464">Manganese</keyword>
<dbReference type="InParanoid" id="A0A6I8P8A1"/>
<dbReference type="GO" id="GO:0031490">
    <property type="term" value="F:chromatin DNA binding"/>
    <property type="evidence" value="ECO:0007669"/>
    <property type="project" value="Ensembl"/>
</dbReference>
<dbReference type="GO" id="GO:0046872">
    <property type="term" value="F:metal ion binding"/>
    <property type="evidence" value="ECO:0007669"/>
    <property type="project" value="UniProtKB-KW"/>
</dbReference>
<dbReference type="GO" id="GO:0033892">
    <property type="term" value="F:deoxyribonuclease (pyrimidine dimer) activity"/>
    <property type="evidence" value="ECO:0007669"/>
    <property type="project" value="Ensembl"/>
</dbReference>
<feature type="site" description="Important for catalytic activity" evidence="16">
    <location>
        <position position="298"/>
    </location>
</feature>
<dbReference type="GO" id="GO:0042981">
    <property type="term" value="P:regulation of apoptotic process"/>
    <property type="evidence" value="ECO:0007669"/>
    <property type="project" value="Ensembl"/>
</dbReference>
<feature type="active site" description="Proton donor/acceptor" evidence="14">
    <location>
        <position position="225"/>
    </location>
</feature>
<dbReference type="GO" id="GO:0003691">
    <property type="term" value="F:double-stranded telomeric DNA binding"/>
    <property type="evidence" value="ECO:0007669"/>
    <property type="project" value="Ensembl"/>
</dbReference>
<dbReference type="Gene3D" id="3.60.10.10">
    <property type="entry name" value="Endonuclease/exonuclease/phosphatase"/>
    <property type="match status" value="1"/>
</dbReference>
<dbReference type="GO" id="GO:0006308">
    <property type="term" value="P:DNA catabolic process"/>
    <property type="evidence" value="ECO:0007669"/>
    <property type="project" value="Ensembl"/>
</dbReference>
<dbReference type="NCBIfam" id="TIGR00195">
    <property type="entry name" value="exoDNase_III"/>
    <property type="match status" value="1"/>
</dbReference>
<comment type="catalytic activity">
    <reaction evidence="1">
        <text>Exonucleolytic cleavage in the 3'- to 5'-direction to yield nucleoside 5'-phosphates.</text>
        <dbReference type="EC" id="3.1.11.2"/>
    </reaction>
</comment>
<evidence type="ECO:0000256" key="1">
    <source>
        <dbReference type="ARBA" id="ARBA00000493"/>
    </source>
</evidence>
<evidence type="ECO:0000256" key="17">
    <source>
        <dbReference type="RuleBase" id="RU362131"/>
    </source>
</evidence>
<evidence type="ECO:0000256" key="15">
    <source>
        <dbReference type="PIRSR" id="PIRSR604808-2"/>
    </source>
</evidence>
<dbReference type="GO" id="GO:0043488">
    <property type="term" value="P:regulation of mRNA stability"/>
    <property type="evidence" value="ECO:0007669"/>
    <property type="project" value="Ensembl"/>
</dbReference>
<proteinExistence type="inferred from homology"/>
<dbReference type="FunFam" id="3.60.10.10:FF:000009">
    <property type="entry name" value="DNA-(apurinic or apyrimidinic site) lyase"/>
    <property type="match status" value="1"/>
</dbReference>
<keyword evidence="7 17" id="KW-0227">DNA damage</keyword>
<dbReference type="CDD" id="cd09087">
    <property type="entry name" value="Ape1-like_AP-endo"/>
    <property type="match status" value="1"/>
</dbReference>
<dbReference type="PANTHER" id="PTHR22748:SF6">
    <property type="entry name" value="DNA-(APURINIC OR APYRIMIDINIC SITE) ENDONUCLEASE"/>
    <property type="match status" value="1"/>
</dbReference>
<protein>
    <recommendedName>
        <fullName evidence="17">DNA repair nuclease/redox regulator APEX1</fullName>
        <shortName evidence="17">APEN</shortName>
        <shortName evidence="17">REF-1</shortName>
        <ecNumber evidence="17">3.1.11.2</ecNumber>
        <ecNumber evidence="17">3.1.21.-</ecNumber>
    </recommendedName>
    <alternativeName>
        <fullName evidence="17">APEX nuclease</fullName>
    </alternativeName>
    <alternativeName>
        <fullName evidence="17">Apurinic-apyrimidinic endonuclease 1</fullName>
    </alternativeName>
    <alternativeName>
        <fullName evidence="17">Redox factor-1</fullName>
    </alternativeName>
    <component>
        <recommendedName>
            <fullName evidence="17">DNA repair nuclease/redox regulator APEX1, mitochondrial</fullName>
        </recommendedName>
    </component>
</protein>
<keyword evidence="8 17" id="KW-0378">Hydrolase</keyword>